<dbReference type="Gene3D" id="3.40.50.2300">
    <property type="match status" value="1"/>
</dbReference>
<dbReference type="InterPro" id="IPR011006">
    <property type="entry name" value="CheY-like_superfamily"/>
</dbReference>
<dbReference type="InterPro" id="IPR002078">
    <property type="entry name" value="Sigma_54_int"/>
</dbReference>
<dbReference type="PANTHER" id="PTHR32071">
    <property type="entry name" value="TRANSCRIPTIONAL REGULATORY PROTEIN"/>
    <property type="match status" value="1"/>
</dbReference>
<keyword evidence="3" id="KW-0067">ATP-binding</keyword>
<evidence type="ECO:0000256" key="5">
    <source>
        <dbReference type="ARBA" id="ARBA00023015"/>
    </source>
</evidence>
<dbReference type="KEGG" id="acp:A2cp1_0883"/>
<dbReference type="Pfam" id="PF02954">
    <property type="entry name" value="HTH_8"/>
    <property type="match status" value="1"/>
</dbReference>
<dbReference type="SUPFAM" id="SSF46689">
    <property type="entry name" value="Homeodomain-like"/>
    <property type="match status" value="1"/>
</dbReference>
<keyword evidence="2" id="KW-0547">Nucleotide-binding</keyword>
<protein>
    <submittedName>
        <fullName evidence="12">Two component, sigma54 specific, transcriptional regulator, Fis family</fullName>
    </submittedName>
</protein>
<feature type="domain" description="Response regulatory" evidence="11">
    <location>
        <begin position="12"/>
        <end position="126"/>
    </location>
</feature>
<dbReference type="SMART" id="SM00382">
    <property type="entry name" value="AAA"/>
    <property type="match status" value="1"/>
</dbReference>
<dbReference type="Proteomes" id="UP000007089">
    <property type="component" value="Chromosome"/>
</dbReference>
<evidence type="ECO:0000256" key="1">
    <source>
        <dbReference type="ARBA" id="ARBA00022553"/>
    </source>
</evidence>
<dbReference type="GO" id="GO:0006355">
    <property type="term" value="P:regulation of DNA-templated transcription"/>
    <property type="evidence" value="ECO:0007669"/>
    <property type="project" value="InterPro"/>
</dbReference>
<dbReference type="Gene3D" id="3.40.50.300">
    <property type="entry name" value="P-loop containing nucleotide triphosphate hydrolases"/>
    <property type="match status" value="1"/>
</dbReference>
<keyword evidence="7" id="KW-0804">Transcription</keyword>
<dbReference type="SMART" id="SM00448">
    <property type="entry name" value="REC"/>
    <property type="match status" value="1"/>
</dbReference>
<dbReference type="CDD" id="cd00009">
    <property type="entry name" value="AAA"/>
    <property type="match status" value="1"/>
</dbReference>
<dbReference type="PROSITE" id="PS00676">
    <property type="entry name" value="SIGMA54_INTERACT_2"/>
    <property type="match status" value="1"/>
</dbReference>
<dbReference type="RefSeq" id="WP_012632241.1">
    <property type="nucleotide sequence ID" value="NC_011891.1"/>
</dbReference>
<feature type="compositionally biased region" description="Low complexity" evidence="9">
    <location>
        <begin position="387"/>
        <end position="405"/>
    </location>
</feature>
<dbReference type="EMBL" id="CP001359">
    <property type="protein sequence ID" value="ACL64235.1"/>
    <property type="molecule type" value="Genomic_DNA"/>
</dbReference>
<dbReference type="Gene3D" id="1.10.8.60">
    <property type="match status" value="1"/>
</dbReference>
<evidence type="ECO:0000313" key="12">
    <source>
        <dbReference type="EMBL" id="ACL64235.1"/>
    </source>
</evidence>
<dbReference type="FunFam" id="3.40.50.300:FF:000006">
    <property type="entry name" value="DNA-binding transcriptional regulator NtrC"/>
    <property type="match status" value="1"/>
</dbReference>
<dbReference type="FunFam" id="3.40.50.2300:FF:000018">
    <property type="entry name" value="DNA-binding transcriptional regulator NtrC"/>
    <property type="match status" value="1"/>
</dbReference>
<dbReference type="GO" id="GO:0000160">
    <property type="term" value="P:phosphorelay signal transduction system"/>
    <property type="evidence" value="ECO:0007669"/>
    <property type="project" value="UniProtKB-KW"/>
</dbReference>
<dbReference type="AlphaFoldDB" id="B8JEA9"/>
<sequence length="466" mass="50638">MSEQPERRGGARVLVVDDDPGVRYTLREILASEGLEVEEATDGEAALEKLGAQPCPLVLTDLRMPRLDGMALLRKITAGHPATRVVVITAHGSERQAVEAVKAGAYDYFKKPFETEELLAVVRRAVEALRLADENERLAGELALSRSMVFSSEAMRRLAVLVGRVAPRDVTVLITGESGTGKERVAEAIVRASRRAGGPFVRFNCAALSPELAEAELFGHVKGAFTGAVRSRPGLFGEADGGTILLDEVGELAAPAQGKLLRVLQEGEVRPVGDEKARTVDVRVIAATHRDLQELVRAGRFREDLYYRLDVVHLSIPPLRDRPEDIPVLARHFLERFADRFGASPLHVPPALFDRLAAHRWPGNVRELENAIEGLVALSPPDGLDLSLLPGEPAAGSPEAPAEESTPLPLKQRVEAYERGLIVDALRAARGNRSEAARRLGMSRVTLHDKLRKYGLAGGDEEAGER</sequence>
<feature type="region of interest" description="Disordered" evidence="9">
    <location>
        <begin position="387"/>
        <end position="409"/>
    </location>
</feature>
<evidence type="ECO:0000256" key="4">
    <source>
        <dbReference type="ARBA" id="ARBA00023012"/>
    </source>
</evidence>
<evidence type="ECO:0000256" key="8">
    <source>
        <dbReference type="PROSITE-ProRule" id="PRU00169"/>
    </source>
</evidence>
<dbReference type="Pfam" id="PF25601">
    <property type="entry name" value="AAA_lid_14"/>
    <property type="match status" value="1"/>
</dbReference>
<reference evidence="12" key="1">
    <citation type="submission" date="2009-01" db="EMBL/GenBank/DDBJ databases">
        <title>Complete sequence of Anaeromyxobacter dehalogenans 2CP-1.</title>
        <authorList>
            <consortium name="US DOE Joint Genome Institute"/>
            <person name="Lucas S."/>
            <person name="Copeland A."/>
            <person name="Lapidus A."/>
            <person name="Glavina del Rio T."/>
            <person name="Dalin E."/>
            <person name="Tice H."/>
            <person name="Bruce D."/>
            <person name="Goodwin L."/>
            <person name="Pitluck S."/>
            <person name="Saunders E."/>
            <person name="Brettin T."/>
            <person name="Detter J.C."/>
            <person name="Han C."/>
            <person name="Larimer F."/>
            <person name="Land M."/>
            <person name="Hauser L."/>
            <person name="Kyrpides N."/>
            <person name="Ovchinnikova G."/>
            <person name="Beliaev A.S."/>
            <person name="Richardson P."/>
        </authorList>
    </citation>
    <scope>NUCLEOTIDE SEQUENCE</scope>
    <source>
        <strain evidence="12">2CP-1</strain>
    </source>
</reference>
<evidence type="ECO:0000256" key="6">
    <source>
        <dbReference type="ARBA" id="ARBA00023125"/>
    </source>
</evidence>
<evidence type="ECO:0000256" key="3">
    <source>
        <dbReference type="ARBA" id="ARBA00022840"/>
    </source>
</evidence>
<evidence type="ECO:0000256" key="2">
    <source>
        <dbReference type="ARBA" id="ARBA00022741"/>
    </source>
</evidence>
<keyword evidence="6" id="KW-0238">DNA-binding</keyword>
<organism evidence="12 13">
    <name type="scientific">Anaeromyxobacter dehalogenans (strain ATCC BAA-258 / DSM 21875 / 2CP-1)</name>
    <dbReference type="NCBI Taxonomy" id="455488"/>
    <lineage>
        <taxon>Bacteria</taxon>
        <taxon>Pseudomonadati</taxon>
        <taxon>Myxococcota</taxon>
        <taxon>Myxococcia</taxon>
        <taxon>Myxococcales</taxon>
        <taxon>Cystobacterineae</taxon>
        <taxon>Anaeromyxobacteraceae</taxon>
        <taxon>Anaeromyxobacter</taxon>
    </lineage>
</organism>
<dbReference type="PROSITE" id="PS50045">
    <property type="entry name" value="SIGMA54_INTERACT_4"/>
    <property type="match status" value="1"/>
</dbReference>
<dbReference type="Pfam" id="PF00072">
    <property type="entry name" value="Response_reg"/>
    <property type="match status" value="1"/>
</dbReference>
<keyword evidence="1 8" id="KW-0597">Phosphoprotein</keyword>
<dbReference type="Gene3D" id="1.10.10.60">
    <property type="entry name" value="Homeodomain-like"/>
    <property type="match status" value="1"/>
</dbReference>
<dbReference type="HOGENOM" id="CLU_000445_0_6_7"/>
<dbReference type="InterPro" id="IPR025944">
    <property type="entry name" value="Sigma_54_int_dom_CS"/>
</dbReference>
<dbReference type="InterPro" id="IPR009057">
    <property type="entry name" value="Homeodomain-like_sf"/>
</dbReference>
<dbReference type="SUPFAM" id="SSF52172">
    <property type="entry name" value="CheY-like"/>
    <property type="match status" value="1"/>
</dbReference>
<dbReference type="GO" id="GO:0043565">
    <property type="term" value="F:sequence-specific DNA binding"/>
    <property type="evidence" value="ECO:0007669"/>
    <property type="project" value="InterPro"/>
</dbReference>
<dbReference type="PROSITE" id="PS00688">
    <property type="entry name" value="SIGMA54_INTERACT_3"/>
    <property type="match status" value="1"/>
</dbReference>
<keyword evidence="5" id="KW-0805">Transcription regulation</keyword>
<keyword evidence="13" id="KW-1185">Reference proteome</keyword>
<dbReference type="PRINTS" id="PR01590">
    <property type="entry name" value="HTHFIS"/>
</dbReference>
<dbReference type="InterPro" id="IPR025943">
    <property type="entry name" value="Sigma_54_int_dom_ATP-bd_2"/>
</dbReference>
<dbReference type="SUPFAM" id="SSF52540">
    <property type="entry name" value="P-loop containing nucleoside triphosphate hydrolases"/>
    <property type="match status" value="1"/>
</dbReference>
<accession>B8JEA9</accession>
<gene>
    <name evidence="12" type="ordered locus">A2cp1_0883</name>
</gene>
<evidence type="ECO:0000256" key="7">
    <source>
        <dbReference type="ARBA" id="ARBA00023163"/>
    </source>
</evidence>
<dbReference type="InterPro" id="IPR001789">
    <property type="entry name" value="Sig_transdc_resp-reg_receiver"/>
</dbReference>
<dbReference type="GO" id="GO:0005524">
    <property type="term" value="F:ATP binding"/>
    <property type="evidence" value="ECO:0007669"/>
    <property type="project" value="UniProtKB-KW"/>
</dbReference>
<name>B8JEA9_ANAD2</name>
<dbReference type="PROSITE" id="PS50110">
    <property type="entry name" value="RESPONSE_REGULATORY"/>
    <property type="match status" value="1"/>
</dbReference>
<dbReference type="InterPro" id="IPR025662">
    <property type="entry name" value="Sigma_54_int_dom_ATP-bd_1"/>
</dbReference>
<keyword evidence="4" id="KW-0902">Two-component regulatory system</keyword>
<dbReference type="PROSITE" id="PS00675">
    <property type="entry name" value="SIGMA54_INTERACT_1"/>
    <property type="match status" value="1"/>
</dbReference>
<proteinExistence type="predicted"/>
<dbReference type="Pfam" id="PF00158">
    <property type="entry name" value="Sigma54_activat"/>
    <property type="match status" value="1"/>
</dbReference>
<evidence type="ECO:0000313" key="13">
    <source>
        <dbReference type="Proteomes" id="UP000007089"/>
    </source>
</evidence>
<evidence type="ECO:0000259" key="11">
    <source>
        <dbReference type="PROSITE" id="PS50110"/>
    </source>
</evidence>
<dbReference type="InterPro" id="IPR058031">
    <property type="entry name" value="AAA_lid_NorR"/>
</dbReference>
<dbReference type="InterPro" id="IPR002197">
    <property type="entry name" value="HTH_Fis"/>
</dbReference>
<evidence type="ECO:0000259" key="10">
    <source>
        <dbReference type="PROSITE" id="PS50045"/>
    </source>
</evidence>
<dbReference type="InterPro" id="IPR027417">
    <property type="entry name" value="P-loop_NTPase"/>
</dbReference>
<dbReference type="InterPro" id="IPR003593">
    <property type="entry name" value="AAA+_ATPase"/>
</dbReference>
<evidence type="ECO:0000256" key="9">
    <source>
        <dbReference type="SAM" id="MobiDB-lite"/>
    </source>
</evidence>
<feature type="domain" description="Sigma-54 factor interaction" evidence="10">
    <location>
        <begin position="148"/>
        <end position="377"/>
    </location>
</feature>
<feature type="modified residue" description="4-aspartylphosphate" evidence="8">
    <location>
        <position position="61"/>
    </location>
</feature>